<dbReference type="InterPro" id="IPR025340">
    <property type="entry name" value="DUF4246"/>
</dbReference>
<dbReference type="Proteomes" id="UP001147746">
    <property type="component" value="Unassembled WGS sequence"/>
</dbReference>
<feature type="domain" description="DUF4246" evidence="1">
    <location>
        <begin position="4"/>
        <end position="58"/>
    </location>
</feature>
<reference evidence="2" key="2">
    <citation type="journal article" date="2023" name="IMA Fungus">
        <title>Comparative genomic study of the Penicillium genus elucidates a diverse pangenome and 15 lateral gene transfer events.</title>
        <authorList>
            <person name="Petersen C."/>
            <person name="Sorensen T."/>
            <person name="Nielsen M.R."/>
            <person name="Sondergaard T.E."/>
            <person name="Sorensen J.L."/>
            <person name="Fitzpatrick D.A."/>
            <person name="Frisvad J.C."/>
            <person name="Nielsen K.L."/>
        </authorList>
    </citation>
    <scope>NUCLEOTIDE SEQUENCE</scope>
    <source>
        <strain evidence="2">IBT 21472</strain>
    </source>
</reference>
<evidence type="ECO:0000259" key="1">
    <source>
        <dbReference type="Pfam" id="PF14033"/>
    </source>
</evidence>
<reference evidence="2" key="1">
    <citation type="submission" date="2022-12" db="EMBL/GenBank/DDBJ databases">
        <authorList>
            <person name="Petersen C."/>
        </authorList>
    </citation>
    <scope>NUCLEOTIDE SEQUENCE</scope>
    <source>
        <strain evidence="2">IBT 21472</strain>
    </source>
</reference>
<evidence type="ECO:0000313" key="3">
    <source>
        <dbReference type="Proteomes" id="UP001147746"/>
    </source>
</evidence>
<dbReference type="EMBL" id="JAPZBO010000003">
    <property type="protein sequence ID" value="KAJ5320861.1"/>
    <property type="molecule type" value="Genomic_DNA"/>
</dbReference>
<comment type="caution">
    <text evidence="2">The sequence shown here is derived from an EMBL/GenBank/DDBJ whole genome shotgun (WGS) entry which is preliminary data.</text>
</comment>
<dbReference type="AlphaFoldDB" id="A0A9W9U5H8"/>
<dbReference type="Pfam" id="PF14033">
    <property type="entry name" value="DUF4246"/>
    <property type="match status" value="1"/>
</dbReference>
<sequence length="138" mass="15889">MLSVYVTERRLLSWPDTCRSKQDQPGNITFIKLRLVDLYYRICLTRNVPPQQHEWWAAAARQAANLNSRLPLELASSVMEPANWFPISAVEAGRLREKFHGDHERARKAIDDGLGGITLDKLLIQNLLTIRQKVIRDI</sequence>
<proteinExistence type="predicted"/>
<dbReference type="PANTHER" id="PTHR33119:SF1">
    <property type="entry name" value="FE2OG DIOXYGENASE DOMAIN-CONTAINING PROTEIN"/>
    <property type="match status" value="1"/>
</dbReference>
<dbReference type="InterPro" id="IPR049192">
    <property type="entry name" value="DUF4246_C"/>
</dbReference>
<gene>
    <name evidence="2" type="ORF">N7476_003863</name>
</gene>
<dbReference type="PANTHER" id="PTHR33119">
    <property type="entry name" value="IFI3P"/>
    <property type="match status" value="1"/>
</dbReference>
<protein>
    <recommendedName>
        <fullName evidence="1">DUF4246 domain-containing protein</fullName>
    </recommendedName>
</protein>
<evidence type="ECO:0000313" key="2">
    <source>
        <dbReference type="EMBL" id="KAJ5320861.1"/>
    </source>
</evidence>
<keyword evidence="3" id="KW-1185">Reference proteome</keyword>
<organism evidence="2 3">
    <name type="scientific">Penicillium atrosanguineum</name>
    <dbReference type="NCBI Taxonomy" id="1132637"/>
    <lineage>
        <taxon>Eukaryota</taxon>
        <taxon>Fungi</taxon>
        <taxon>Dikarya</taxon>
        <taxon>Ascomycota</taxon>
        <taxon>Pezizomycotina</taxon>
        <taxon>Eurotiomycetes</taxon>
        <taxon>Eurotiomycetidae</taxon>
        <taxon>Eurotiales</taxon>
        <taxon>Aspergillaceae</taxon>
        <taxon>Penicillium</taxon>
    </lineage>
</organism>
<accession>A0A9W9U5H8</accession>
<name>A0A9W9U5H8_9EURO</name>